<dbReference type="InterPro" id="IPR011971">
    <property type="entry name" value="CHP02284"/>
</dbReference>
<evidence type="ECO:0000313" key="2">
    <source>
        <dbReference type="EMBL" id="RDK88863.1"/>
    </source>
</evidence>
<dbReference type="CDD" id="cd00657">
    <property type="entry name" value="Ferritin_like"/>
    <property type="match status" value="1"/>
</dbReference>
<dbReference type="Proteomes" id="UP000255317">
    <property type="component" value="Unassembled WGS sequence"/>
</dbReference>
<dbReference type="Pfam" id="PF09537">
    <property type="entry name" value="DUF2383"/>
    <property type="match status" value="1"/>
</dbReference>
<evidence type="ECO:0000259" key="1">
    <source>
        <dbReference type="Pfam" id="PF09537"/>
    </source>
</evidence>
<name>A0A370QKG5_9FLAO</name>
<feature type="domain" description="DUF2383" evidence="1">
    <location>
        <begin position="33"/>
        <end position="141"/>
    </location>
</feature>
<dbReference type="Gene3D" id="1.20.1260.10">
    <property type="match status" value="1"/>
</dbReference>
<dbReference type="SUPFAM" id="SSF47240">
    <property type="entry name" value="Ferritin-like"/>
    <property type="match status" value="1"/>
</dbReference>
<sequence>MYIEIKKNKASVFDQDETLCTFKMKEIMYTEKMSNRLNELLTKNYDAEAGYKKAAEIVENPQLKQFFETKAQERYDFGHELKTEIRNTGGNPDKGTSFTGDAHRTWMSIKDTFSSNDEEAILEEVKRGEKAAVEEYQEVIADTTLPPTTKNILTKQVSNVENTLQNVKNFETIVA</sequence>
<organism evidence="2 3">
    <name type="scientific">Marinirhabdus gelatinilytica</name>
    <dbReference type="NCBI Taxonomy" id="1703343"/>
    <lineage>
        <taxon>Bacteria</taxon>
        <taxon>Pseudomonadati</taxon>
        <taxon>Bacteroidota</taxon>
        <taxon>Flavobacteriia</taxon>
        <taxon>Flavobacteriales</taxon>
        <taxon>Flavobacteriaceae</taxon>
    </lineage>
</organism>
<dbReference type="AlphaFoldDB" id="A0A370QKG5"/>
<dbReference type="InterPro" id="IPR019052">
    <property type="entry name" value="DUF2383"/>
</dbReference>
<accession>A0A370QKG5</accession>
<dbReference type="InterPro" id="IPR012347">
    <property type="entry name" value="Ferritin-like"/>
</dbReference>
<comment type="caution">
    <text evidence="2">The sequence shown here is derived from an EMBL/GenBank/DDBJ whole genome shotgun (WGS) entry which is preliminary data.</text>
</comment>
<gene>
    <name evidence="2" type="ORF">C8D94_101740</name>
</gene>
<keyword evidence="3" id="KW-1185">Reference proteome</keyword>
<dbReference type="EMBL" id="QRAO01000001">
    <property type="protein sequence ID" value="RDK88863.1"/>
    <property type="molecule type" value="Genomic_DNA"/>
</dbReference>
<protein>
    <submittedName>
        <fullName evidence="2">Uncharacterized protein (TIGR02284 family)</fullName>
    </submittedName>
</protein>
<dbReference type="InterPro" id="IPR009078">
    <property type="entry name" value="Ferritin-like_SF"/>
</dbReference>
<dbReference type="NCBIfam" id="TIGR02284">
    <property type="entry name" value="PA2169 family four-helix-bundle protein"/>
    <property type="match status" value="1"/>
</dbReference>
<evidence type="ECO:0000313" key="3">
    <source>
        <dbReference type="Proteomes" id="UP000255317"/>
    </source>
</evidence>
<reference evidence="2 3" key="1">
    <citation type="submission" date="2018-07" db="EMBL/GenBank/DDBJ databases">
        <title>Genomic Encyclopedia of Type Strains, Phase IV (KMG-IV): sequencing the most valuable type-strain genomes for metagenomic binning, comparative biology and taxonomic classification.</title>
        <authorList>
            <person name="Goeker M."/>
        </authorList>
    </citation>
    <scope>NUCLEOTIDE SEQUENCE [LARGE SCALE GENOMIC DNA]</scope>
    <source>
        <strain evidence="2 3">DSM 101478</strain>
    </source>
</reference>
<proteinExistence type="predicted"/>